<name>A0A2T7NPJ5_POMCA</name>
<dbReference type="Gene3D" id="1.20.1640.10">
    <property type="entry name" value="Multidrug efflux transporter AcrB transmembrane domain"/>
    <property type="match status" value="2"/>
</dbReference>
<sequence length="1030" mass="114441">MNAVYVRVKRTLSRGFQVYGTAVGRHPVIFSVAPLIVFSLLSLGIFRLQKENDTEYLYTPVAAGYSAIRPVGLNNNDNNWYRERERTKQLFPDSTGYNFNAFGLVDIPTMAIIIFRYASDDTSIYSNNYNNSTRARRRLFLPKHVDMMRRVDRAVRALRVTHNGSEYGFLDLCARSADDKCVVDGDFLLMESFINALEHGLVTFPEMQTSFGQVDLTWVMAGVDAPHNHLESASIIKLRYYLRVDRRDPAVKWNNMFLKLMENTSLGDGVEIAYSSSESLEQELERGTVGDIVYFGLTMVLMVVYSVLVTTGGNAVSTRAMLACGGVLAAGLGIAGAFGVLCLVGVKYVNFVGIMPFLVIGIGVDDMFLLMSAWGETIHLQDLSVPDRVGITFSKAGIGITITSLTDFLAFLIGITSDFIVVRQFCIYTGVAVILCYVCNATLFGACLALHGQRVYSNRHCLTFRPALSREQLRLQGVSEMKVFCCGGSIPAKNWEDESACEKLPRRVLPRIILNPVVKVILGVVFLVYLGFSIWGAVFLEQGMLYRNLVLDSSYYHRFSTWDTEYFGQRLALAFVVDGPIDYAGSQGDAFLKLLKFAQQDPDVNSTFIRCWLDQYRNTPYYNATSNKTFLSNLFNKYLRKNMIMQTDVVFDWTGEQISASRCYLLTTNLVDPFRQAQLMARLRVLADSTRDLPVFVFQPLFVMLEHTLAILPSTLQTLGTAVLVMFLVTFAFLPQPLMVVLVTMNIILILIGVFGSMYFLGITYSGISMIHLIMSVGFSVDFSAHICAAYLMSDARTRAERAEYAIVHASGPIFNGGMSSLVGVSMLLMSESYIFTTFFKIMSMVITAGAVHAVFFMPILLSYIGPENTTEHDTVPDGHTHSVLKKTETVVSNGIYSGSKLVGKENTKDRNSHKTVLELMKEDDSATEQGAQVKCSVSYSKRKDHIPSENLPAGVESLDVPGNTDGAFLSLFDNLHTDEVDKSDQQPNSITPIESVGTNLSTGRQAFVRQVQEQEAATKPINKLANGST</sequence>
<feature type="transmembrane region" description="Helical" evidence="7">
    <location>
        <begin position="709"/>
        <end position="734"/>
    </location>
</feature>
<feature type="transmembrane region" description="Helical" evidence="7">
    <location>
        <begin position="28"/>
        <end position="46"/>
    </location>
</feature>
<protein>
    <recommendedName>
        <fullName evidence="8">SSD domain-containing protein</fullName>
    </recommendedName>
</protein>
<feature type="transmembrane region" description="Helical" evidence="7">
    <location>
        <begin position="393"/>
        <end position="413"/>
    </location>
</feature>
<keyword evidence="6" id="KW-0325">Glycoprotein</keyword>
<evidence type="ECO:0000256" key="7">
    <source>
        <dbReference type="SAM" id="Phobius"/>
    </source>
</evidence>
<feature type="transmembrane region" description="Helical" evidence="7">
    <location>
        <begin position="842"/>
        <end position="865"/>
    </location>
</feature>
<dbReference type="Proteomes" id="UP000245119">
    <property type="component" value="Linkage Group LG10"/>
</dbReference>
<feature type="domain" description="SSD" evidence="8">
    <location>
        <begin position="291"/>
        <end position="450"/>
    </location>
</feature>
<comment type="subcellular location">
    <subcellularLocation>
        <location evidence="1">Membrane</location>
        <topology evidence="1">Multi-pass membrane protein</topology>
    </subcellularLocation>
</comment>
<feature type="transmembrane region" description="Helical" evidence="7">
    <location>
        <begin position="740"/>
        <end position="761"/>
    </location>
</feature>
<comment type="similarity">
    <text evidence="2">Belongs to the patched family.</text>
</comment>
<keyword evidence="5 7" id="KW-0472">Membrane</keyword>
<keyword evidence="3 7" id="KW-0812">Transmembrane</keyword>
<dbReference type="PROSITE" id="PS50156">
    <property type="entry name" value="SSD"/>
    <property type="match status" value="1"/>
</dbReference>
<dbReference type="InterPro" id="IPR003392">
    <property type="entry name" value="PTHD_SSD"/>
</dbReference>
<gene>
    <name evidence="9" type="ORF">C0Q70_16334</name>
</gene>
<evidence type="ECO:0000313" key="9">
    <source>
        <dbReference type="EMBL" id="PVD23072.1"/>
    </source>
</evidence>
<dbReference type="EMBL" id="PZQS01000010">
    <property type="protein sequence ID" value="PVD23072.1"/>
    <property type="molecule type" value="Genomic_DNA"/>
</dbReference>
<evidence type="ECO:0000256" key="4">
    <source>
        <dbReference type="ARBA" id="ARBA00022989"/>
    </source>
</evidence>
<evidence type="ECO:0000256" key="6">
    <source>
        <dbReference type="ARBA" id="ARBA00023180"/>
    </source>
</evidence>
<reference evidence="9 10" key="1">
    <citation type="submission" date="2018-04" db="EMBL/GenBank/DDBJ databases">
        <title>The genome of golden apple snail Pomacea canaliculata provides insight into stress tolerance and invasive adaptation.</title>
        <authorList>
            <person name="Liu C."/>
            <person name="Liu B."/>
            <person name="Ren Y."/>
            <person name="Zhang Y."/>
            <person name="Wang H."/>
            <person name="Li S."/>
            <person name="Jiang F."/>
            <person name="Yin L."/>
            <person name="Zhang G."/>
            <person name="Qian W."/>
            <person name="Fan W."/>
        </authorList>
    </citation>
    <scope>NUCLEOTIDE SEQUENCE [LARGE SCALE GENOMIC DNA]</scope>
    <source>
        <strain evidence="9">SZHN2017</strain>
        <tissue evidence="9">Muscle</tissue>
    </source>
</reference>
<dbReference type="PANTHER" id="PTHR10796">
    <property type="entry name" value="PATCHED-RELATED"/>
    <property type="match status" value="1"/>
</dbReference>
<feature type="transmembrane region" description="Helical" evidence="7">
    <location>
        <begin position="773"/>
        <end position="793"/>
    </location>
</feature>
<feature type="transmembrane region" description="Helical" evidence="7">
    <location>
        <begin position="805"/>
        <end position="830"/>
    </location>
</feature>
<feature type="transmembrane region" description="Helical" evidence="7">
    <location>
        <begin position="320"/>
        <end position="344"/>
    </location>
</feature>
<accession>A0A2T7NPJ5</accession>
<evidence type="ECO:0000313" key="10">
    <source>
        <dbReference type="Proteomes" id="UP000245119"/>
    </source>
</evidence>
<feature type="transmembrane region" description="Helical" evidence="7">
    <location>
        <begin position="425"/>
        <end position="451"/>
    </location>
</feature>
<dbReference type="InterPro" id="IPR000731">
    <property type="entry name" value="SSD"/>
</dbReference>
<dbReference type="SUPFAM" id="SSF82866">
    <property type="entry name" value="Multidrug efflux transporter AcrB transmembrane domain"/>
    <property type="match status" value="2"/>
</dbReference>
<dbReference type="AlphaFoldDB" id="A0A2T7NPJ5"/>
<dbReference type="InterPro" id="IPR051697">
    <property type="entry name" value="Patched_domain-protein"/>
</dbReference>
<dbReference type="GO" id="GO:0016020">
    <property type="term" value="C:membrane"/>
    <property type="evidence" value="ECO:0007669"/>
    <property type="project" value="UniProtKB-SubCell"/>
</dbReference>
<evidence type="ECO:0000259" key="8">
    <source>
        <dbReference type="PROSITE" id="PS50156"/>
    </source>
</evidence>
<evidence type="ECO:0000256" key="3">
    <source>
        <dbReference type="ARBA" id="ARBA00022692"/>
    </source>
</evidence>
<dbReference type="PANTHER" id="PTHR10796:SF92">
    <property type="entry name" value="PATCHED-RELATED, ISOFORM A"/>
    <property type="match status" value="1"/>
</dbReference>
<keyword evidence="10" id="KW-1185">Reference proteome</keyword>
<proteinExistence type="inferred from homology"/>
<keyword evidence="4 7" id="KW-1133">Transmembrane helix</keyword>
<comment type="caution">
    <text evidence="9">The sequence shown here is derived from an EMBL/GenBank/DDBJ whole genome shotgun (WGS) entry which is preliminary data.</text>
</comment>
<evidence type="ECO:0000256" key="5">
    <source>
        <dbReference type="ARBA" id="ARBA00023136"/>
    </source>
</evidence>
<evidence type="ECO:0000256" key="1">
    <source>
        <dbReference type="ARBA" id="ARBA00004141"/>
    </source>
</evidence>
<dbReference type="Pfam" id="PF02460">
    <property type="entry name" value="Patched"/>
    <property type="match status" value="1"/>
</dbReference>
<evidence type="ECO:0000256" key="2">
    <source>
        <dbReference type="ARBA" id="ARBA00005585"/>
    </source>
</evidence>
<dbReference type="OrthoDB" id="6510177at2759"/>
<feature type="transmembrane region" description="Helical" evidence="7">
    <location>
        <begin position="292"/>
        <end position="308"/>
    </location>
</feature>
<feature type="transmembrane region" description="Helical" evidence="7">
    <location>
        <begin position="520"/>
        <end position="540"/>
    </location>
</feature>
<organism evidence="9 10">
    <name type="scientific">Pomacea canaliculata</name>
    <name type="common">Golden apple snail</name>
    <dbReference type="NCBI Taxonomy" id="400727"/>
    <lineage>
        <taxon>Eukaryota</taxon>
        <taxon>Metazoa</taxon>
        <taxon>Spiralia</taxon>
        <taxon>Lophotrochozoa</taxon>
        <taxon>Mollusca</taxon>
        <taxon>Gastropoda</taxon>
        <taxon>Caenogastropoda</taxon>
        <taxon>Architaenioglossa</taxon>
        <taxon>Ampullarioidea</taxon>
        <taxon>Ampullariidae</taxon>
        <taxon>Pomacea</taxon>
    </lineage>
</organism>
<feature type="transmembrane region" description="Helical" evidence="7">
    <location>
        <begin position="351"/>
        <end position="373"/>
    </location>
</feature>